<dbReference type="PANTHER" id="PTHR12558">
    <property type="entry name" value="CELL DIVISION CYCLE 16,23,27"/>
    <property type="match status" value="1"/>
</dbReference>
<accession>A0A6M5YIK6</accession>
<reference evidence="4" key="1">
    <citation type="submission" date="2020-05" db="EMBL/GenBank/DDBJ databases">
        <title>Frigoriglobus tundricola gen. nov., sp. nov., a psychrotolerant cellulolytic planctomycete of the family Gemmataceae with two divergent copies of 16S rRNA gene.</title>
        <authorList>
            <person name="Kulichevskaya I.S."/>
            <person name="Ivanova A.A."/>
            <person name="Naumoff D.G."/>
            <person name="Beletsky A.V."/>
            <person name="Rijpstra W.I.C."/>
            <person name="Sinninghe Damste J.S."/>
            <person name="Mardanov A.V."/>
            <person name="Ravin N.V."/>
            <person name="Dedysh S.N."/>
        </authorList>
    </citation>
    <scope>NUCLEOTIDE SEQUENCE [LARGE SCALE GENOMIC DNA]</scope>
    <source>
        <strain evidence="4">PL17</strain>
    </source>
</reference>
<dbReference type="InterPro" id="IPR019734">
    <property type="entry name" value="TPR_rpt"/>
</dbReference>
<organism evidence="3 4">
    <name type="scientific">Frigoriglobus tundricola</name>
    <dbReference type="NCBI Taxonomy" id="2774151"/>
    <lineage>
        <taxon>Bacteria</taxon>
        <taxon>Pseudomonadati</taxon>
        <taxon>Planctomycetota</taxon>
        <taxon>Planctomycetia</taxon>
        <taxon>Gemmatales</taxon>
        <taxon>Gemmataceae</taxon>
        <taxon>Frigoriglobus</taxon>
    </lineage>
</organism>
<dbReference type="Gene3D" id="1.25.40.10">
    <property type="entry name" value="Tetratricopeptide repeat domain"/>
    <property type="match status" value="3"/>
</dbReference>
<sequence>MVTASGRWTLRAVAALGLGLLLTGATVAAKDDEKNPLREELLKLNSITGEEAQRTRLVALAKDKEKAKKLVAEAGKMLKEAKGKESPFNYNSTSMLARLALFNKQYDSAEKFYNALIESATRLKSGSKMTAAYHGLIDVYLESKQYALASETCEKAIDAAGPKEFEDEKIFYVEKFIKSLAKEEKFDEALRQAERLVKETEGSWYFLQTKGWVLREQGKLPAAIEAYTESLEKIDENKALEPKVRDRFKDVTRYILTGLYVDNKDVEKAAKELQTLIKRNPDNPTYKNDLGFIWCDHDMNLDESEKLIKDALDLDKKAQEKAKADGDIEEVKPNAAYLDSLGWVYFKQKKYKEALEPLKQASADAEDGAHLEIWDHLADCYMALGQKKDAIATWEKGLKYEDLSKRDTERRRKVSEKLKKARAAQD</sequence>
<dbReference type="RefSeq" id="WP_171469129.1">
    <property type="nucleotide sequence ID" value="NZ_CP053452.2"/>
</dbReference>
<keyword evidence="2" id="KW-0732">Signal</keyword>
<evidence type="ECO:0008006" key="5">
    <source>
        <dbReference type="Google" id="ProtNLM"/>
    </source>
</evidence>
<gene>
    <name evidence="3" type="ORF">FTUN_0299</name>
</gene>
<evidence type="ECO:0000313" key="3">
    <source>
        <dbReference type="EMBL" id="QJW92802.1"/>
    </source>
</evidence>
<feature type="chain" id="PRO_5027050772" description="Tetratricopeptide repeat protein" evidence="2">
    <location>
        <begin position="30"/>
        <end position="426"/>
    </location>
</feature>
<feature type="region of interest" description="Disordered" evidence="1">
    <location>
        <begin position="406"/>
        <end position="426"/>
    </location>
</feature>
<dbReference type="PANTHER" id="PTHR12558:SF13">
    <property type="entry name" value="CELL DIVISION CYCLE PROTEIN 27 HOMOLOG"/>
    <property type="match status" value="1"/>
</dbReference>
<protein>
    <recommendedName>
        <fullName evidence="5">Tetratricopeptide repeat protein</fullName>
    </recommendedName>
</protein>
<dbReference type="KEGG" id="ftj:FTUN_0299"/>
<evidence type="ECO:0000256" key="1">
    <source>
        <dbReference type="SAM" id="MobiDB-lite"/>
    </source>
</evidence>
<dbReference type="SMART" id="SM00028">
    <property type="entry name" value="TPR"/>
    <property type="match status" value="5"/>
</dbReference>
<dbReference type="Pfam" id="PF13432">
    <property type="entry name" value="TPR_16"/>
    <property type="match status" value="1"/>
</dbReference>
<dbReference type="Pfam" id="PF12895">
    <property type="entry name" value="ANAPC3"/>
    <property type="match status" value="1"/>
</dbReference>
<dbReference type="Proteomes" id="UP000503447">
    <property type="component" value="Chromosome"/>
</dbReference>
<dbReference type="EMBL" id="CP053452">
    <property type="protein sequence ID" value="QJW92802.1"/>
    <property type="molecule type" value="Genomic_DNA"/>
</dbReference>
<evidence type="ECO:0000256" key="2">
    <source>
        <dbReference type="SAM" id="SignalP"/>
    </source>
</evidence>
<dbReference type="AlphaFoldDB" id="A0A6M5YIK6"/>
<proteinExistence type="predicted"/>
<name>A0A6M5YIK6_9BACT</name>
<dbReference type="InterPro" id="IPR011990">
    <property type="entry name" value="TPR-like_helical_dom_sf"/>
</dbReference>
<evidence type="ECO:0000313" key="4">
    <source>
        <dbReference type="Proteomes" id="UP000503447"/>
    </source>
</evidence>
<keyword evidence="4" id="KW-1185">Reference proteome</keyword>
<feature type="signal peptide" evidence="2">
    <location>
        <begin position="1"/>
        <end position="29"/>
    </location>
</feature>
<dbReference type="SUPFAM" id="SSF48452">
    <property type="entry name" value="TPR-like"/>
    <property type="match status" value="2"/>
</dbReference>